<dbReference type="OrthoDB" id="4567at2759"/>
<comment type="similarity">
    <text evidence="1">Belongs to the lipin family.</text>
</comment>
<protein>
    <recommendedName>
        <fullName evidence="3">LNS2/PITP domain-containing protein</fullName>
    </recommendedName>
</protein>
<dbReference type="Pfam" id="PF08235">
    <property type="entry name" value="LNS2"/>
    <property type="match status" value="1"/>
</dbReference>
<evidence type="ECO:0000256" key="2">
    <source>
        <dbReference type="SAM" id="MobiDB-lite"/>
    </source>
</evidence>
<dbReference type="GO" id="GO:0008195">
    <property type="term" value="F:phosphatidate phosphatase activity"/>
    <property type="evidence" value="ECO:0007669"/>
    <property type="project" value="TreeGrafter"/>
</dbReference>
<gene>
    <name evidence="4" type="ORF">H257_04396</name>
</gene>
<dbReference type="Pfam" id="PF04571">
    <property type="entry name" value="Lipin_N"/>
    <property type="match status" value="1"/>
</dbReference>
<dbReference type="EMBL" id="KI913120">
    <property type="protein sequence ID" value="ETV83767.1"/>
    <property type="molecule type" value="Genomic_DNA"/>
</dbReference>
<dbReference type="STRING" id="112090.W4GVR4"/>
<dbReference type="InterPro" id="IPR013209">
    <property type="entry name" value="LNS2"/>
</dbReference>
<dbReference type="InterPro" id="IPR026058">
    <property type="entry name" value="LIPIN"/>
</dbReference>
<proteinExistence type="inferred from homology"/>
<dbReference type="PANTHER" id="PTHR12181">
    <property type="entry name" value="LIPIN"/>
    <property type="match status" value="1"/>
</dbReference>
<accession>W4GVR4</accession>
<reference evidence="4" key="1">
    <citation type="submission" date="2013-12" db="EMBL/GenBank/DDBJ databases">
        <title>The Genome Sequence of Aphanomyces astaci APO3.</title>
        <authorList>
            <consortium name="The Broad Institute Genomics Platform"/>
            <person name="Russ C."/>
            <person name="Tyler B."/>
            <person name="van West P."/>
            <person name="Dieguez-Uribeondo J."/>
            <person name="Young S.K."/>
            <person name="Zeng Q."/>
            <person name="Gargeya S."/>
            <person name="Fitzgerald M."/>
            <person name="Abouelleil A."/>
            <person name="Alvarado L."/>
            <person name="Chapman S.B."/>
            <person name="Gainer-Dewar J."/>
            <person name="Goldberg J."/>
            <person name="Griggs A."/>
            <person name="Gujja S."/>
            <person name="Hansen M."/>
            <person name="Howarth C."/>
            <person name="Imamovic A."/>
            <person name="Ireland A."/>
            <person name="Larimer J."/>
            <person name="McCowan C."/>
            <person name="Murphy C."/>
            <person name="Pearson M."/>
            <person name="Poon T.W."/>
            <person name="Priest M."/>
            <person name="Roberts A."/>
            <person name="Saif S."/>
            <person name="Shea T."/>
            <person name="Sykes S."/>
            <person name="Wortman J."/>
            <person name="Nusbaum C."/>
            <person name="Birren B."/>
        </authorList>
    </citation>
    <scope>NUCLEOTIDE SEQUENCE [LARGE SCALE GENOMIC DNA]</scope>
    <source>
        <strain evidence="4">APO3</strain>
    </source>
</reference>
<feature type="compositionally biased region" description="Acidic residues" evidence="2">
    <location>
        <begin position="1"/>
        <end position="10"/>
    </location>
</feature>
<dbReference type="SMART" id="SM00775">
    <property type="entry name" value="LNS2"/>
    <property type="match status" value="1"/>
</dbReference>
<dbReference type="VEuPathDB" id="FungiDB:H257_04396"/>
<feature type="compositionally biased region" description="Low complexity" evidence="2">
    <location>
        <begin position="79"/>
        <end position="92"/>
    </location>
</feature>
<sequence>MASGGDDDDAFNLFGAPPVKTTIPRTGTSDHTELFPAEAASTTTFSDSPFDLFPSKPITQRRQDLDELDELFSTKRDTTSSSLRSRQSSSSTEDTALPPRAPVPVPDEFKKAGNAMDIIFVRNDDGTSIGCTPWHVAFNYSRFLASGAGDLVDVYCNGVQLPTPMSIGDKGRVLFRAGSEQPDELTLAAISSILPTDFPPLYATLRFEHRKPSTSSSSVVRVVECRMFLWDPDAAVVVADLDGTITINDVEGHIRTLRLGQYDFIHAGVCSFYDRLHRIGLRILYLTARPINWADASREHLDAAEQGAVRLPPGPLLTNSMGLTGALLTEVVHKTPHIFKATVLKSVHMACISGGRTSPRPLFVAGFGNRSTDVQAYSDVGIPSICLLDPSSKLQPAATESCDPFDSYADPRAMLWLLPRLSVPPLLADKVDAHLAEIIVATDEYEAQQRQTLVDKIHYY</sequence>
<dbReference type="Gene3D" id="3.40.50.1000">
    <property type="entry name" value="HAD superfamily/HAD-like"/>
    <property type="match status" value="1"/>
</dbReference>
<dbReference type="InterPro" id="IPR031315">
    <property type="entry name" value="LNS2/PITP"/>
</dbReference>
<dbReference type="SUPFAM" id="SSF56784">
    <property type="entry name" value="HAD-like"/>
    <property type="match status" value="1"/>
</dbReference>
<feature type="domain" description="LNS2/PITP" evidence="3">
    <location>
        <begin position="236"/>
        <end position="397"/>
    </location>
</feature>
<organism evidence="4">
    <name type="scientific">Aphanomyces astaci</name>
    <name type="common">Crayfish plague agent</name>
    <dbReference type="NCBI Taxonomy" id="112090"/>
    <lineage>
        <taxon>Eukaryota</taxon>
        <taxon>Sar</taxon>
        <taxon>Stramenopiles</taxon>
        <taxon>Oomycota</taxon>
        <taxon>Saprolegniomycetes</taxon>
        <taxon>Saprolegniales</taxon>
        <taxon>Verrucalvaceae</taxon>
        <taxon>Aphanomyces</taxon>
    </lineage>
</organism>
<dbReference type="AlphaFoldDB" id="W4GVR4"/>
<dbReference type="PANTHER" id="PTHR12181:SF12">
    <property type="entry name" value="PHOSPHATIDATE PHOSPHATASE"/>
    <property type="match status" value="1"/>
</dbReference>
<evidence type="ECO:0000313" key="4">
    <source>
        <dbReference type="EMBL" id="ETV83767.1"/>
    </source>
</evidence>
<feature type="region of interest" description="Disordered" evidence="2">
    <location>
        <begin position="1"/>
        <end position="108"/>
    </location>
</feature>
<dbReference type="GeneID" id="20806392"/>
<dbReference type="RefSeq" id="XP_009827197.1">
    <property type="nucleotide sequence ID" value="XM_009828895.1"/>
</dbReference>
<evidence type="ECO:0000259" key="3">
    <source>
        <dbReference type="SMART" id="SM00775"/>
    </source>
</evidence>
<dbReference type="InterPro" id="IPR023214">
    <property type="entry name" value="HAD_sf"/>
</dbReference>
<dbReference type="InterPro" id="IPR007651">
    <property type="entry name" value="Lipin_N"/>
</dbReference>
<evidence type="ECO:0000256" key="1">
    <source>
        <dbReference type="ARBA" id="ARBA00005476"/>
    </source>
</evidence>
<dbReference type="InterPro" id="IPR036412">
    <property type="entry name" value="HAD-like_sf"/>
</dbReference>
<name>W4GVR4_APHAT</name>